<dbReference type="Gene3D" id="3.40.50.10810">
    <property type="entry name" value="Tandem AAA-ATPase domain"/>
    <property type="match status" value="2"/>
</dbReference>
<keyword evidence="3" id="KW-0378">Hydrolase</keyword>
<keyword evidence="3" id="KW-0547">Nucleotide-binding</keyword>
<gene>
    <name evidence="2" type="ORF">RCC75_05345</name>
    <name evidence="3" type="ORF">RCG00_20235</name>
</gene>
<dbReference type="Proteomes" id="UP001223336">
    <property type="component" value="Unassembled WGS sequence"/>
</dbReference>
<evidence type="ECO:0000313" key="3">
    <source>
        <dbReference type="EMBL" id="WML86600.1"/>
    </source>
</evidence>
<dbReference type="Proteomes" id="UP001229862">
    <property type="component" value="Chromosome"/>
</dbReference>
<dbReference type="AlphaFoldDB" id="A0AA51R4G3"/>
<evidence type="ECO:0000259" key="1">
    <source>
        <dbReference type="SMART" id="SM00487"/>
    </source>
</evidence>
<keyword evidence="4" id="KW-1185">Reference proteome</keyword>
<keyword evidence="3" id="KW-0347">Helicase</keyword>
<dbReference type="EMBL" id="CP133217">
    <property type="protein sequence ID" value="WML86600.1"/>
    <property type="molecule type" value="Genomic_DNA"/>
</dbReference>
<feature type="domain" description="Helicase ATP-binding" evidence="1">
    <location>
        <begin position="62"/>
        <end position="435"/>
    </location>
</feature>
<dbReference type="InterPro" id="IPR014001">
    <property type="entry name" value="Helicase_ATP-bd"/>
</dbReference>
<dbReference type="RefSeq" id="WP_308134059.1">
    <property type="nucleotide sequence ID" value="NZ_CP133217.1"/>
</dbReference>
<dbReference type="Gene3D" id="3.40.50.300">
    <property type="entry name" value="P-loop containing nucleotide triphosphate hydrolases"/>
    <property type="match status" value="1"/>
</dbReference>
<dbReference type="InterPro" id="IPR001650">
    <property type="entry name" value="Helicase_C-like"/>
</dbReference>
<evidence type="ECO:0000313" key="4">
    <source>
        <dbReference type="Proteomes" id="UP001223336"/>
    </source>
</evidence>
<sequence>MTTIANTTTSTPLATQPTSVIALAEFVKDFGTALRAAVDQQNPPVFHPEDTCPLRDAVMDGLLRAPFPAQREAVQALAALLFDHAEKAAVMNGEMGVGKTQIAICTAAVAQTEGYPRTLIISPPHLVYKWRREIKETVPNARVWVLNGADTLARLLQLRQWVKVGETRDVPEFFVLGRVRMRMGYEWQHAFATTRLRGRHEDSGETYSHEVLACPRCGTVYRNADGYPFRHTQHLPEQRLACQHVHLDADGKALKVCGEQLWTLVRKEALKNKRKLVADALKQLPTIGEKTADRLLNTFGEDMLGEMLADNIHEFTNLMDDSGNLVFNDRQAERMERALSKAEFSLGQGGYQPTEFIKRQLPDGYFGLLVVDEAHEYKNADSAQGQAFGVLAAKARKVLLLTGTLMGGYADDLFYLLWRANPRRMIEDGYRYKHRSLGSSVMAFMRDHGILKDVFKTTSGGSHKTARGQKTSQRTAKAPGFGPMGICRYVLPYTVFLKLRDIDQNVLPPYREHYVEVAMDGEQRDAYDTLSAELTAVMKKALAKGDTTLLGVVLNALLRWPETCFRPEAVRHPRTRDTLAAVPALYADGELTPKECRLLEVCKAEQAKGRRVLVYTTYTGTQDTSQRLKQMLGSAGLRTDVLRSTVSTEQREDWILDRVDRGIDVLICNPELVKTGLDLLEFPSIVFMQTGFNVYTLQQAARRSWRIGQRLDVEVFFLGYADTAQTACLALMAEKIAVSQSTSGDMPDTGLDVLNPNGDSVEVALAKRMLEKV</sequence>
<organism evidence="3">
    <name type="scientific">Thiothrix subterranea</name>
    <dbReference type="NCBI Taxonomy" id="2735563"/>
    <lineage>
        <taxon>Bacteria</taxon>
        <taxon>Pseudomonadati</taxon>
        <taxon>Pseudomonadota</taxon>
        <taxon>Gammaproteobacteria</taxon>
        <taxon>Thiotrichales</taxon>
        <taxon>Thiotrichaceae</taxon>
        <taxon>Thiothrix</taxon>
    </lineage>
</organism>
<protein>
    <submittedName>
        <fullName evidence="3">DEAD/DEAH box helicase</fullName>
    </submittedName>
</protein>
<evidence type="ECO:0000313" key="2">
    <source>
        <dbReference type="EMBL" id="MDQ5767941.1"/>
    </source>
</evidence>
<dbReference type="InterPro" id="IPR038718">
    <property type="entry name" value="SNF2-like_sf"/>
</dbReference>
<dbReference type="SUPFAM" id="SSF52540">
    <property type="entry name" value="P-loop containing nucleoside triphosphate hydrolases"/>
    <property type="match status" value="2"/>
</dbReference>
<keyword evidence="3" id="KW-0067">ATP-binding</keyword>
<name>A0AA51R4G3_9GAMM</name>
<accession>A0AA51R4G3</accession>
<dbReference type="SMART" id="SM00487">
    <property type="entry name" value="DEXDc"/>
    <property type="match status" value="1"/>
</dbReference>
<dbReference type="Pfam" id="PF00271">
    <property type="entry name" value="Helicase_C"/>
    <property type="match status" value="1"/>
</dbReference>
<dbReference type="GO" id="GO:0004386">
    <property type="term" value="F:helicase activity"/>
    <property type="evidence" value="ECO:0007669"/>
    <property type="project" value="UniProtKB-KW"/>
</dbReference>
<reference evidence="3 4" key="1">
    <citation type="submission" date="2023-08" db="EMBL/GenBank/DDBJ databases">
        <title>New molecular markers tilS and rpoB for phylogenetic and monitoring studies of the genus Thiothrix biodiversity.</title>
        <authorList>
            <person name="Ravin N.V."/>
            <person name="Smolyakov D."/>
            <person name="Markov N.D."/>
            <person name="Beletsky A.V."/>
            <person name="Mardanov A.V."/>
            <person name="Rudenko T.S."/>
            <person name="Grabovich M.Y."/>
        </authorList>
    </citation>
    <scope>NUCLEOTIDE SEQUENCE</scope>
    <source>
        <strain evidence="3">DNT52</strain>
        <strain evidence="2 4">H33</strain>
    </source>
</reference>
<dbReference type="EMBL" id="JAVFKN010000004">
    <property type="protein sequence ID" value="MDQ5767941.1"/>
    <property type="molecule type" value="Genomic_DNA"/>
</dbReference>
<dbReference type="PANTHER" id="PTHR10799">
    <property type="entry name" value="SNF2/RAD54 HELICASE FAMILY"/>
    <property type="match status" value="1"/>
</dbReference>
<dbReference type="InterPro" id="IPR027417">
    <property type="entry name" value="P-loop_NTPase"/>
</dbReference>
<proteinExistence type="predicted"/>